<name>A0A543E260_9PSEU</name>
<accession>A0A543E260</accession>
<dbReference type="EMBL" id="VFPA01000001">
    <property type="protein sequence ID" value="TQM15674.1"/>
    <property type="molecule type" value="Genomic_DNA"/>
</dbReference>
<evidence type="ECO:0000313" key="2">
    <source>
        <dbReference type="EMBL" id="TQM15674.1"/>
    </source>
</evidence>
<proteinExistence type="predicted"/>
<reference evidence="2 3" key="1">
    <citation type="submission" date="2019-06" db="EMBL/GenBank/DDBJ databases">
        <title>Sequencing the genomes of 1000 actinobacteria strains.</title>
        <authorList>
            <person name="Klenk H.-P."/>
        </authorList>
    </citation>
    <scope>NUCLEOTIDE SEQUENCE [LARGE SCALE GENOMIC DNA]</scope>
    <source>
        <strain evidence="2 3">DSM 45301</strain>
    </source>
</reference>
<protein>
    <submittedName>
        <fullName evidence="2">Uncharacterized protein</fullName>
    </submittedName>
</protein>
<evidence type="ECO:0000313" key="3">
    <source>
        <dbReference type="Proteomes" id="UP000315677"/>
    </source>
</evidence>
<dbReference type="Proteomes" id="UP000315677">
    <property type="component" value="Unassembled WGS sequence"/>
</dbReference>
<evidence type="ECO:0000256" key="1">
    <source>
        <dbReference type="SAM" id="MobiDB-lite"/>
    </source>
</evidence>
<keyword evidence="3" id="KW-1185">Reference proteome</keyword>
<gene>
    <name evidence="2" type="ORF">FB558_2464</name>
</gene>
<dbReference type="RefSeq" id="WP_142051862.1">
    <property type="nucleotide sequence ID" value="NZ_VFPA01000001.1"/>
</dbReference>
<dbReference type="AlphaFoldDB" id="A0A543E260"/>
<sequence>MNNDRAFDFDDLILLLALDPTDPADESDIEAIDEILARRRASAVTGERRPQQRSALRLVADTPP</sequence>
<comment type="caution">
    <text evidence="2">The sequence shown here is derived from an EMBL/GenBank/DDBJ whole genome shotgun (WGS) entry which is preliminary data.</text>
</comment>
<feature type="region of interest" description="Disordered" evidence="1">
    <location>
        <begin position="43"/>
        <end position="64"/>
    </location>
</feature>
<organism evidence="2 3">
    <name type="scientific">Pseudonocardia kunmingensis</name>
    <dbReference type="NCBI Taxonomy" id="630975"/>
    <lineage>
        <taxon>Bacteria</taxon>
        <taxon>Bacillati</taxon>
        <taxon>Actinomycetota</taxon>
        <taxon>Actinomycetes</taxon>
        <taxon>Pseudonocardiales</taxon>
        <taxon>Pseudonocardiaceae</taxon>
        <taxon>Pseudonocardia</taxon>
    </lineage>
</organism>